<name>A0A9J6P1F4_9CLOT</name>
<organism evidence="10 11">
    <name type="scientific">Oceanirhabdus seepicola</name>
    <dbReference type="NCBI Taxonomy" id="2828781"/>
    <lineage>
        <taxon>Bacteria</taxon>
        <taxon>Bacillati</taxon>
        <taxon>Bacillota</taxon>
        <taxon>Clostridia</taxon>
        <taxon>Eubacteriales</taxon>
        <taxon>Clostridiaceae</taxon>
        <taxon>Oceanirhabdus</taxon>
    </lineage>
</organism>
<evidence type="ECO:0000259" key="9">
    <source>
        <dbReference type="Pfam" id="PF13614"/>
    </source>
</evidence>
<dbReference type="PANTHER" id="PTHR32309:SF13">
    <property type="entry name" value="FERRIC ENTEROBACTIN TRANSPORT PROTEIN FEPE"/>
    <property type="match status" value="1"/>
</dbReference>
<dbReference type="Gene3D" id="3.40.50.300">
    <property type="entry name" value="P-loop containing nucleotide triphosphate hydrolases"/>
    <property type="match status" value="1"/>
</dbReference>
<evidence type="ECO:0000256" key="1">
    <source>
        <dbReference type="ARBA" id="ARBA00007316"/>
    </source>
</evidence>
<keyword evidence="4" id="KW-0547">Nucleotide-binding</keyword>
<dbReference type="CDD" id="cd05387">
    <property type="entry name" value="BY-kinase"/>
    <property type="match status" value="1"/>
</dbReference>
<evidence type="ECO:0000256" key="6">
    <source>
        <dbReference type="ARBA" id="ARBA00022840"/>
    </source>
</evidence>
<keyword evidence="5 10" id="KW-0418">Kinase</keyword>
<keyword evidence="7" id="KW-0829">Tyrosine-protein kinase</keyword>
<dbReference type="GO" id="GO:0042802">
    <property type="term" value="F:identical protein binding"/>
    <property type="evidence" value="ECO:0007669"/>
    <property type="project" value="UniProtKB-ARBA"/>
</dbReference>
<keyword evidence="6" id="KW-0067">ATP-binding</keyword>
<dbReference type="SUPFAM" id="SSF52540">
    <property type="entry name" value="P-loop containing nucleoside triphosphate hydrolases"/>
    <property type="match status" value="1"/>
</dbReference>
<evidence type="ECO:0000256" key="7">
    <source>
        <dbReference type="ARBA" id="ARBA00023137"/>
    </source>
</evidence>
<evidence type="ECO:0000256" key="3">
    <source>
        <dbReference type="ARBA" id="ARBA00022679"/>
    </source>
</evidence>
<dbReference type="RefSeq" id="WP_250859527.1">
    <property type="nucleotide sequence ID" value="NZ_JAGSOJ010000002.1"/>
</dbReference>
<gene>
    <name evidence="10" type="ORF">KDK92_12255</name>
</gene>
<dbReference type="InterPro" id="IPR027417">
    <property type="entry name" value="P-loop_NTPase"/>
</dbReference>
<proteinExistence type="inferred from homology"/>
<dbReference type="InterPro" id="IPR050445">
    <property type="entry name" value="Bact_polysacc_biosynth/exp"/>
</dbReference>
<protein>
    <recommendedName>
        <fullName evidence="2">non-specific protein-tyrosine kinase</fullName>
        <ecNumber evidence="2">2.7.10.2</ecNumber>
    </recommendedName>
</protein>
<evidence type="ECO:0000256" key="8">
    <source>
        <dbReference type="ARBA" id="ARBA00051245"/>
    </source>
</evidence>
<comment type="similarity">
    <text evidence="1">Belongs to the CpsD/CapB family.</text>
</comment>
<keyword evidence="3" id="KW-0808">Transferase</keyword>
<keyword evidence="11" id="KW-1185">Reference proteome</keyword>
<evidence type="ECO:0000256" key="5">
    <source>
        <dbReference type="ARBA" id="ARBA00022777"/>
    </source>
</evidence>
<evidence type="ECO:0000313" key="11">
    <source>
        <dbReference type="Proteomes" id="UP001056429"/>
    </source>
</evidence>
<accession>A0A9J6P1F4</accession>
<dbReference type="NCBIfam" id="TIGR01007">
    <property type="entry name" value="eps_fam"/>
    <property type="match status" value="1"/>
</dbReference>
<dbReference type="EC" id="2.7.10.2" evidence="2"/>
<feature type="domain" description="AAA" evidence="9">
    <location>
        <begin position="35"/>
        <end position="192"/>
    </location>
</feature>
<dbReference type="FunFam" id="3.40.50.300:FF:000527">
    <property type="entry name" value="Tyrosine-protein kinase etk"/>
    <property type="match status" value="1"/>
</dbReference>
<dbReference type="InterPro" id="IPR025669">
    <property type="entry name" value="AAA_dom"/>
</dbReference>
<dbReference type="Pfam" id="PF13614">
    <property type="entry name" value="AAA_31"/>
    <property type="match status" value="1"/>
</dbReference>
<dbReference type="GO" id="GO:0004715">
    <property type="term" value="F:non-membrane spanning protein tyrosine kinase activity"/>
    <property type="evidence" value="ECO:0007669"/>
    <property type="project" value="UniProtKB-EC"/>
</dbReference>
<reference evidence="10" key="2">
    <citation type="submission" date="2021-04" db="EMBL/GenBank/DDBJ databases">
        <authorList>
            <person name="Dong X."/>
        </authorList>
    </citation>
    <scope>NUCLEOTIDE SEQUENCE</scope>
    <source>
        <strain evidence="10">ZWT</strain>
    </source>
</reference>
<dbReference type="GO" id="GO:0005524">
    <property type="term" value="F:ATP binding"/>
    <property type="evidence" value="ECO:0007669"/>
    <property type="project" value="UniProtKB-KW"/>
</dbReference>
<evidence type="ECO:0000256" key="4">
    <source>
        <dbReference type="ARBA" id="ARBA00022741"/>
    </source>
</evidence>
<dbReference type="Proteomes" id="UP001056429">
    <property type="component" value="Unassembled WGS sequence"/>
</dbReference>
<dbReference type="InterPro" id="IPR005702">
    <property type="entry name" value="Wzc-like_C"/>
</dbReference>
<sequence>MLIVENNPKSVGAEAYRTLRTNIQFSSLDNDIKSILVTSAYPGDGKTTTLSNLAIAFAQTGKKVIVIDGDLRKPRIHRSFEVSNINGVSDVLVGKIDIGDAIKEYNENLHIITCGTVPPNPAEMAGSKAMEKLIEELSLRYDYVLIDSPPILPVTDAQVLSTLVDGTILVAASSQSEKQGIKKAYESLVKVNGNLIGTVMTKVKNKSKKHYGYYAYYGEEEHITASTNASIEA</sequence>
<evidence type="ECO:0000313" key="10">
    <source>
        <dbReference type="EMBL" id="MCM1990495.1"/>
    </source>
</evidence>
<dbReference type="EMBL" id="JAGSOJ010000002">
    <property type="protein sequence ID" value="MCM1990495.1"/>
    <property type="molecule type" value="Genomic_DNA"/>
</dbReference>
<comment type="catalytic activity">
    <reaction evidence="8">
        <text>L-tyrosyl-[protein] + ATP = O-phospho-L-tyrosyl-[protein] + ADP + H(+)</text>
        <dbReference type="Rhea" id="RHEA:10596"/>
        <dbReference type="Rhea" id="RHEA-COMP:10136"/>
        <dbReference type="Rhea" id="RHEA-COMP:20101"/>
        <dbReference type="ChEBI" id="CHEBI:15378"/>
        <dbReference type="ChEBI" id="CHEBI:30616"/>
        <dbReference type="ChEBI" id="CHEBI:46858"/>
        <dbReference type="ChEBI" id="CHEBI:61978"/>
        <dbReference type="ChEBI" id="CHEBI:456216"/>
        <dbReference type="EC" id="2.7.10.2"/>
    </reaction>
</comment>
<dbReference type="GO" id="GO:0005886">
    <property type="term" value="C:plasma membrane"/>
    <property type="evidence" value="ECO:0007669"/>
    <property type="project" value="UniProtKB-ARBA"/>
</dbReference>
<dbReference type="PANTHER" id="PTHR32309">
    <property type="entry name" value="TYROSINE-PROTEIN KINASE"/>
    <property type="match status" value="1"/>
</dbReference>
<dbReference type="AlphaFoldDB" id="A0A9J6P1F4"/>
<evidence type="ECO:0000256" key="2">
    <source>
        <dbReference type="ARBA" id="ARBA00011903"/>
    </source>
</evidence>
<reference evidence="10" key="1">
    <citation type="journal article" date="2021" name="mSystems">
        <title>Bacteria and Archaea Synergistically Convert Glycine Betaine to Biogenic Methane in the Formosa Cold Seep of the South China Sea.</title>
        <authorList>
            <person name="Li L."/>
            <person name="Zhang W."/>
            <person name="Zhang S."/>
            <person name="Song L."/>
            <person name="Sun Q."/>
            <person name="Zhang H."/>
            <person name="Xiang H."/>
            <person name="Dong X."/>
        </authorList>
    </citation>
    <scope>NUCLEOTIDE SEQUENCE</scope>
    <source>
        <strain evidence="10">ZWT</strain>
    </source>
</reference>
<comment type="caution">
    <text evidence="10">The sequence shown here is derived from an EMBL/GenBank/DDBJ whole genome shotgun (WGS) entry which is preliminary data.</text>
</comment>